<evidence type="ECO:0000313" key="1">
    <source>
        <dbReference type="EnsemblPlants" id="KQL14897"/>
    </source>
</evidence>
<dbReference type="AlphaFoldDB" id="K3ZCA3"/>
<reference evidence="1" key="2">
    <citation type="submission" date="2018-08" db="UniProtKB">
        <authorList>
            <consortium name="EnsemblPlants"/>
        </authorList>
    </citation>
    <scope>IDENTIFICATION</scope>
    <source>
        <strain evidence="1">Yugu1</strain>
    </source>
</reference>
<dbReference type="Gramene" id="KQL14897">
    <property type="protein sequence ID" value="KQL14897"/>
    <property type="gene ID" value="SETIT_024177mg"/>
</dbReference>
<protein>
    <submittedName>
        <fullName evidence="1">Uncharacterized protein</fullName>
    </submittedName>
</protein>
<dbReference type="EnsemblPlants" id="KQL14897">
    <property type="protein sequence ID" value="KQL14897"/>
    <property type="gene ID" value="SETIT_024177mg"/>
</dbReference>
<dbReference type="EMBL" id="AGNK02001623">
    <property type="status" value="NOT_ANNOTATED_CDS"/>
    <property type="molecule type" value="Genomic_DNA"/>
</dbReference>
<dbReference type="HOGENOM" id="CLU_1771279_0_0_1"/>
<dbReference type="InParanoid" id="K3ZCA3"/>
<proteinExistence type="predicted"/>
<reference evidence="2" key="1">
    <citation type="journal article" date="2012" name="Nat. Biotechnol.">
        <title>Reference genome sequence of the model plant Setaria.</title>
        <authorList>
            <person name="Bennetzen J.L."/>
            <person name="Schmutz J."/>
            <person name="Wang H."/>
            <person name="Percifield R."/>
            <person name="Hawkins J."/>
            <person name="Pontaroli A.C."/>
            <person name="Estep M."/>
            <person name="Feng L."/>
            <person name="Vaughn J.N."/>
            <person name="Grimwood J."/>
            <person name="Jenkins J."/>
            <person name="Barry K."/>
            <person name="Lindquist E."/>
            <person name="Hellsten U."/>
            <person name="Deshpande S."/>
            <person name="Wang X."/>
            <person name="Wu X."/>
            <person name="Mitros T."/>
            <person name="Triplett J."/>
            <person name="Yang X."/>
            <person name="Ye C.Y."/>
            <person name="Mauro-Herrera M."/>
            <person name="Wang L."/>
            <person name="Li P."/>
            <person name="Sharma M."/>
            <person name="Sharma R."/>
            <person name="Ronald P.C."/>
            <person name="Panaud O."/>
            <person name="Kellogg E.A."/>
            <person name="Brutnell T.P."/>
            <person name="Doust A.N."/>
            <person name="Tuskan G.A."/>
            <person name="Rokhsar D."/>
            <person name="Devos K.M."/>
        </authorList>
    </citation>
    <scope>NUCLEOTIDE SEQUENCE [LARGE SCALE GENOMIC DNA]</scope>
    <source>
        <strain evidence="2">cv. Yugu1</strain>
    </source>
</reference>
<keyword evidence="2" id="KW-1185">Reference proteome</keyword>
<dbReference type="Proteomes" id="UP000004995">
    <property type="component" value="Unassembled WGS sequence"/>
</dbReference>
<name>K3ZCA3_SETIT</name>
<organism evidence="1 2">
    <name type="scientific">Setaria italica</name>
    <name type="common">Foxtail millet</name>
    <name type="synonym">Panicum italicum</name>
    <dbReference type="NCBI Taxonomy" id="4555"/>
    <lineage>
        <taxon>Eukaryota</taxon>
        <taxon>Viridiplantae</taxon>
        <taxon>Streptophyta</taxon>
        <taxon>Embryophyta</taxon>
        <taxon>Tracheophyta</taxon>
        <taxon>Spermatophyta</taxon>
        <taxon>Magnoliopsida</taxon>
        <taxon>Liliopsida</taxon>
        <taxon>Poales</taxon>
        <taxon>Poaceae</taxon>
        <taxon>PACMAD clade</taxon>
        <taxon>Panicoideae</taxon>
        <taxon>Panicodae</taxon>
        <taxon>Paniceae</taxon>
        <taxon>Cenchrinae</taxon>
        <taxon>Setaria</taxon>
    </lineage>
</organism>
<sequence length="147" mass="17105">MLRLERPVVNGGKDHVKHNGKKSKLTFDELLAKNQKDNEAKCDNWSNDVKPSRLPPKHNFGDWIGKEKGFIQQHHILFLGQQCQFHMLHIPLKLSAQELRKKGMAWVRKGSIQIQNKNNVQPKGAIQLKEKRKFERQSSNIRFAPNH</sequence>
<accession>K3ZCA3</accession>
<evidence type="ECO:0000313" key="2">
    <source>
        <dbReference type="Proteomes" id="UP000004995"/>
    </source>
</evidence>